<dbReference type="AlphaFoldDB" id="A0A379QD00"/>
<keyword evidence="1" id="KW-1133">Transmembrane helix</keyword>
<name>A0A379QD00_SALER</name>
<accession>A0A379QD00</accession>
<protein>
    <recommendedName>
        <fullName evidence="4">Antirestriction protein</fullName>
    </recommendedName>
</protein>
<evidence type="ECO:0000313" key="2">
    <source>
        <dbReference type="EMBL" id="SUF54927.1"/>
    </source>
</evidence>
<keyword evidence="1" id="KW-0812">Transmembrane</keyword>
<reference evidence="2 3" key="1">
    <citation type="submission" date="2018-06" db="EMBL/GenBank/DDBJ databases">
        <authorList>
            <consortium name="Pathogen Informatics"/>
            <person name="Doyle S."/>
        </authorList>
    </citation>
    <scope>NUCLEOTIDE SEQUENCE [LARGE SCALE GENOMIC DNA]</scope>
    <source>
        <strain evidence="2 3">NCTC10252</strain>
    </source>
</reference>
<keyword evidence="1" id="KW-0472">Membrane</keyword>
<evidence type="ECO:0000256" key="1">
    <source>
        <dbReference type="SAM" id="Phobius"/>
    </source>
</evidence>
<evidence type="ECO:0008006" key="4">
    <source>
        <dbReference type="Google" id="ProtNLM"/>
    </source>
</evidence>
<dbReference type="EMBL" id="UGWP01000002">
    <property type="protein sequence ID" value="SUF54927.1"/>
    <property type="molecule type" value="Genomic_DNA"/>
</dbReference>
<organism evidence="2 3">
    <name type="scientific">Salmonella enterica</name>
    <name type="common">Salmonella choleraesuis</name>
    <dbReference type="NCBI Taxonomy" id="28901"/>
    <lineage>
        <taxon>Bacteria</taxon>
        <taxon>Pseudomonadati</taxon>
        <taxon>Pseudomonadota</taxon>
        <taxon>Gammaproteobacteria</taxon>
        <taxon>Enterobacterales</taxon>
        <taxon>Enterobacteriaceae</taxon>
        <taxon>Salmonella</taxon>
    </lineage>
</organism>
<dbReference type="Proteomes" id="UP000254597">
    <property type="component" value="Unassembled WGS sequence"/>
</dbReference>
<gene>
    <name evidence="2" type="ORF">NCTC10252_00094</name>
</gene>
<feature type="transmembrane region" description="Helical" evidence="1">
    <location>
        <begin position="12"/>
        <end position="36"/>
    </location>
</feature>
<proteinExistence type="predicted"/>
<evidence type="ECO:0000313" key="3">
    <source>
        <dbReference type="Proteomes" id="UP000254597"/>
    </source>
</evidence>
<sequence length="149" mass="16935">MSSEVIHSGRAAMSAVTVTVYGKFAVLAPQILFSVINKMVVSRWNTTFDYCEVNPLLGFYLPARQDYYSLRYSPDSEVVIVNERELGIISTLIFLFVVINSELLGINKNQFIQEMFELTVLQGKYDRLLSYAGAQLSTEAFEFCKSYIK</sequence>